<protein>
    <recommendedName>
        <fullName evidence="1">DUF5615 domain-containing protein</fullName>
    </recommendedName>
</protein>
<dbReference type="InterPro" id="IPR041049">
    <property type="entry name" value="DUF5615"/>
</dbReference>
<dbReference type="Pfam" id="PF18480">
    <property type="entry name" value="DUF5615"/>
    <property type="match status" value="1"/>
</dbReference>
<evidence type="ECO:0000259" key="1">
    <source>
        <dbReference type="Pfam" id="PF18480"/>
    </source>
</evidence>
<dbReference type="Proteomes" id="UP000334340">
    <property type="component" value="Unassembled WGS sequence"/>
</dbReference>
<evidence type="ECO:0000313" key="3">
    <source>
        <dbReference type="Proteomes" id="UP000334340"/>
    </source>
</evidence>
<feature type="domain" description="DUF5615" evidence="1">
    <location>
        <begin position="1"/>
        <end position="109"/>
    </location>
</feature>
<dbReference type="EMBL" id="CABIKM010000020">
    <property type="protein sequence ID" value="VUZ84896.1"/>
    <property type="molecule type" value="Genomic_DNA"/>
</dbReference>
<gene>
    <name evidence="2" type="ORF">MELA_01271</name>
</gene>
<name>A0A564ZIH3_9BACT</name>
<proteinExistence type="predicted"/>
<organism evidence="2 3">
    <name type="scientific">Candidatus Methylomirabilis lanthanidiphila</name>
    <dbReference type="NCBI Taxonomy" id="2211376"/>
    <lineage>
        <taxon>Bacteria</taxon>
        <taxon>Candidatus Methylomirabilota</taxon>
        <taxon>Candidatus Methylomirabilia</taxon>
        <taxon>Candidatus Methylomirabilales</taxon>
        <taxon>Candidatus Methylomirabilaceae</taxon>
        <taxon>Candidatus Methylomirabilis</taxon>
    </lineage>
</organism>
<reference evidence="2 3" key="1">
    <citation type="submission" date="2019-07" db="EMBL/GenBank/DDBJ databases">
        <authorList>
            <person name="Cremers G."/>
        </authorList>
    </citation>
    <scope>NUCLEOTIDE SEQUENCE [LARGE SCALE GENOMIC DNA]</scope>
</reference>
<dbReference type="AlphaFoldDB" id="A0A564ZIH3"/>
<sequence>MRFLLDQDVYAATTQFLATLGHDVVRAAQVGLSQADDEDLLMVAKNERRLLVTRDRDFGGLVFVKALGAGVLYLRVLPSTQHAVHAELERVLTTYTEEELAYAFVVIEPSGHRIRRLPTQ</sequence>
<accession>A0A564ZIH3</accession>
<evidence type="ECO:0000313" key="2">
    <source>
        <dbReference type="EMBL" id="VUZ84896.1"/>
    </source>
</evidence>
<keyword evidence="3" id="KW-1185">Reference proteome</keyword>